<organism evidence="3 4">
    <name type="scientific">Coffea arabica</name>
    <name type="common">Arabian coffee</name>
    <dbReference type="NCBI Taxonomy" id="13443"/>
    <lineage>
        <taxon>Eukaryota</taxon>
        <taxon>Viridiplantae</taxon>
        <taxon>Streptophyta</taxon>
        <taxon>Embryophyta</taxon>
        <taxon>Tracheophyta</taxon>
        <taxon>Spermatophyta</taxon>
        <taxon>Magnoliopsida</taxon>
        <taxon>eudicotyledons</taxon>
        <taxon>Gunneridae</taxon>
        <taxon>Pentapetalae</taxon>
        <taxon>asterids</taxon>
        <taxon>lamiids</taxon>
        <taxon>Gentianales</taxon>
        <taxon>Rubiaceae</taxon>
        <taxon>Ixoroideae</taxon>
        <taxon>Gardenieae complex</taxon>
        <taxon>Bertiereae - Coffeeae clade</taxon>
        <taxon>Coffeeae</taxon>
        <taxon>Coffea</taxon>
    </lineage>
</organism>
<keyword evidence="2" id="KW-0012">Acyltransferase</keyword>
<accession>A0A6P6SBG4</accession>
<name>A0A6P6SBG4_COFAR</name>
<evidence type="ECO:0000256" key="2">
    <source>
        <dbReference type="ARBA" id="ARBA00023315"/>
    </source>
</evidence>
<keyword evidence="1" id="KW-0808">Transferase</keyword>
<evidence type="ECO:0000313" key="4">
    <source>
        <dbReference type="RefSeq" id="XP_027063460.2"/>
    </source>
</evidence>
<reference evidence="4" key="2">
    <citation type="submission" date="2025-08" db="UniProtKB">
        <authorList>
            <consortium name="RefSeq"/>
        </authorList>
    </citation>
    <scope>IDENTIFICATION</scope>
    <source>
        <tissue evidence="4">Leaves</tissue>
    </source>
</reference>
<sequence>MATPDAVTVLKHSLVSPPSSAAATEMSLPLTFLDMRWSHISPIQRLVLYQVPQLSRAHFIEHIIPKLEHSLSLTLQHFLPLAGNLIVPSNSNSGTPEIRYKNGSSLALIIAECTTIDFNYLTANHARNCCDFHPLIPELKPSNEDDSGSTARTTPVLALQVTLFPDCGVSIGISNLHTVGDAGCIFGFMKTWAALCSKFLEDNIDRDDVAATLVSDSPPCYDRTMIKDTKGLSSIFWDQGVVFIKLFQNESSTDTTAKPMTKTDKVRRSFVISRNNIEKLKRLALQKRPQLVHLSSFTVICAHVWTCLVKCRGPSGEHVDDEEVEYFCCTADCRGRMDPPLPSNYFGNCQTVIRKNEKNGKLIGEEGFPIAVESIGEGIHQRLKNNDSLFDDADTWLPGIAGINLDRLVSVAGSPRYNYYNLDFGWGKPKKFEFISIDTSGAISLSGSRETDGDIEVGLALSKPRMDAFAVIFNDRLNSL</sequence>
<keyword evidence="3" id="KW-1185">Reference proteome</keyword>
<dbReference type="Proteomes" id="UP001652660">
    <property type="component" value="Chromosome 5c"/>
</dbReference>
<dbReference type="GeneID" id="113689864"/>
<dbReference type="Pfam" id="PF02458">
    <property type="entry name" value="Transferase"/>
    <property type="match status" value="1"/>
</dbReference>
<proteinExistence type="predicted"/>
<gene>
    <name evidence="4" type="primary">LOC113689864</name>
</gene>
<reference evidence="3" key="1">
    <citation type="journal article" date="2025" name="Foods">
        <title>Unveiling the Microbial Signatures of Arabica Coffee Cherries: Insights into Ripeness Specific Diversity, Functional Traits, and Implications for Quality and Safety.</title>
        <authorList>
            <consortium name="RefSeq"/>
            <person name="Tenea G.N."/>
            <person name="Cifuentes V."/>
            <person name="Reyes P."/>
            <person name="Cevallos-Vallejos M."/>
        </authorList>
    </citation>
    <scope>NUCLEOTIDE SEQUENCE [LARGE SCALE GENOMIC DNA]</scope>
</reference>
<dbReference type="GO" id="GO:0016747">
    <property type="term" value="F:acyltransferase activity, transferring groups other than amino-acyl groups"/>
    <property type="evidence" value="ECO:0007669"/>
    <property type="project" value="UniProtKB-ARBA"/>
</dbReference>
<dbReference type="RefSeq" id="XP_027063460.2">
    <property type="nucleotide sequence ID" value="XM_027207659.2"/>
</dbReference>
<dbReference type="PANTHER" id="PTHR31625">
    <property type="match status" value="1"/>
</dbReference>
<evidence type="ECO:0000313" key="3">
    <source>
        <dbReference type="Proteomes" id="UP001652660"/>
    </source>
</evidence>
<protein>
    <submittedName>
        <fullName evidence="4">Phenolic glucoside malonyltransferase 1-like</fullName>
    </submittedName>
</protein>
<dbReference type="Gene3D" id="3.30.559.10">
    <property type="entry name" value="Chloramphenicol acetyltransferase-like domain"/>
    <property type="match status" value="2"/>
</dbReference>
<dbReference type="InterPro" id="IPR051504">
    <property type="entry name" value="Plant_metabolite_acyltrans"/>
</dbReference>
<dbReference type="AlphaFoldDB" id="A0A6P6SBG4"/>
<dbReference type="InterPro" id="IPR023213">
    <property type="entry name" value="CAT-like_dom_sf"/>
</dbReference>
<dbReference type="OrthoDB" id="1862401at2759"/>
<evidence type="ECO:0000256" key="1">
    <source>
        <dbReference type="ARBA" id="ARBA00022679"/>
    </source>
</evidence>